<dbReference type="AlphaFoldDB" id="A0AAV7L118"/>
<protein>
    <submittedName>
        <fullName evidence="2">Uncharacterized protein</fullName>
    </submittedName>
</protein>
<keyword evidence="3" id="KW-1185">Reference proteome</keyword>
<evidence type="ECO:0000313" key="3">
    <source>
        <dbReference type="Proteomes" id="UP001066276"/>
    </source>
</evidence>
<feature type="compositionally biased region" description="Basic and acidic residues" evidence="1">
    <location>
        <begin position="154"/>
        <end position="164"/>
    </location>
</feature>
<gene>
    <name evidence="2" type="ORF">NDU88_005528</name>
</gene>
<reference evidence="2" key="1">
    <citation type="journal article" date="2022" name="bioRxiv">
        <title>Sequencing and chromosome-scale assembly of the giantPleurodeles waltlgenome.</title>
        <authorList>
            <person name="Brown T."/>
            <person name="Elewa A."/>
            <person name="Iarovenko S."/>
            <person name="Subramanian E."/>
            <person name="Araus A.J."/>
            <person name="Petzold A."/>
            <person name="Susuki M."/>
            <person name="Suzuki K.-i.T."/>
            <person name="Hayashi T."/>
            <person name="Toyoda A."/>
            <person name="Oliveira C."/>
            <person name="Osipova E."/>
            <person name="Leigh N.D."/>
            <person name="Simon A."/>
            <person name="Yun M.H."/>
        </authorList>
    </citation>
    <scope>NUCLEOTIDE SEQUENCE</scope>
    <source>
        <strain evidence="2">20211129_DDA</strain>
        <tissue evidence="2">Liver</tissue>
    </source>
</reference>
<proteinExistence type="predicted"/>
<name>A0AAV7L118_PLEWA</name>
<comment type="caution">
    <text evidence="2">The sequence shown here is derived from an EMBL/GenBank/DDBJ whole genome shotgun (WGS) entry which is preliminary data.</text>
</comment>
<feature type="compositionally biased region" description="Low complexity" evidence="1">
    <location>
        <begin position="47"/>
        <end position="59"/>
    </location>
</feature>
<evidence type="ECO:0000313" key="2">
    <source>
        <dbReference type="EMBL" id="KAJ1085396.1"/>
    </source>
</evidence>
<feature type="compositionally biased region" description="Gly residues" evidence="1">
    <location>
        <begin position="1"/>
        <end position="12"/>
    </location>
</feature>
<accession>A0AAV7L118</accession>
<feature type="region of interest" description="Disordered" evidence="1">
    <location>
        <begin position="1"/>
        <end position="181"/>
    </location>
</feature>
<organism evidence="2 3">
    <name type="scientific">Pleurodeles waltl</name>
    <name type="common">Iberian ribbed newt</name>
    <dbReference type="NCBI Taxonomy" id="8319"/>
    <lineage>
        <taxon>Eukaryota</taxon>
        <taxon>Metazoa</taxon>
        <taxon>Chordata</taxon>
        <taxon>Craniata</taxon>
        <taxon>Vertebrata</taxon>
        <taxon>Euteleostomi</taxon>
        <taxon>Amphibia</taxon>
        <taxon>Batrachia</taxon>
        <taxon>Caudata</taxon>
        <taxon>Salamandroidea</taxon>
        <taxon>Salamandridae</taxon>
        <taxon>Pleurodelinae</taxon>
        <taxon>Pleurodeles</taxon>
    </lineage>
</organism>
<evidence type="ECO:0000256" key="1">
    <source>
        <dbReference type="SAM" id="MobiDB-lite"/>
    </source>
</evidence>
<sequence length="181" mass="19333">MSDWGGEGGGAPGRTATPLPPQPLWLPTTQPHRGLQGRDAAERRPVLSSRRSTAAQQRARPPPLQAKDATRALQPHAAYPSSQARRGEAPQQGSATPPPPARVQLCGQRPLPGRNSAPNAPLPWRALVPPAQKDAAIAPSIQKPHGKPPPMPERTTRAARECRHVKGPNATRKTPGARTQR</sequence>
<dbReference type="EMBL" id="JANPWB010000016">
    <property type="protein sequence ID" value="KAJ1085396.1"/>
    <property type="molecule type" value="Genomic_DNA"/>
</dbReference>
<dbReference type="Proteomes" id="UP001066276">
    <property type="component" value="Chromosome 12"/>
</dbReference>